<dbReference type="InterPro" id="IPR016181">
    <property type="entry name" value="Acyl_CoA_acyltransferase"/>
</dbReference>
<dbReference type="RefSeq" id="WP_162451392.1">
    <property type="nucleotide sequence ID" value="NZ_WLZY01000005.1"/>
</dbReference>
<dbReference type="CDD" id="cd04301">
    <property type="entry name" value="NAT_SF"/>
    <property type="match status" value="1"/>
</dbReference>
<comment type="caution">
    <text evidence="2">The sequence shown here is derived from an EMBL/GenBank/DDBJ whole genome shotgun (WGS) entry which is preliminary data.</text>
</comment>
<sequence>MLIRREGPADADLIRSLHTAAFAKFAEPGRVPVEAGLVDELRADPGWIPALSLVAVEHGSEQIVGHVVCTRATVGSAPVLGLGPLGVLPEYQKRGVGAALMYAVLGAADALDETVVVLLGHTDYYPRFGFRPAGGYGIVAPDPRWGEHFQARTLSAYHPGIRGQFTYAEPFRSL</sequence>
<dbReference type="GO" id="GO:0016747">
    <property type="term" value="F:acyltransferase activity, transferring groups other than amino-acyl groups"/>
    <property type="evidence" value="ECO:0007669"/>
    <property type="project" value="InterPro"/>
</dbReference>
<reference evidence="2 3" key="1">
    <citation type="submission" date="2019-11" db="EMBL/GenBank/DDBJ databases">
        <authorList>
            <person name="Li X.-J."/>
            <person name="Feng X.-M."/>
        </authorList>
    </citation>
    <scope>NUCLEOTIDE SEQUENCE [LARGE SCALE GENOMIC DNA]</scope>
    <source>
        <strain evidence="2 3">XMNu-373</strain>
    </source>
</reference>
<organism evidence="2 3">
    <name type="scientific">Phytoactinopolyspora mesophila</name>
    <dbReference type="NCBI Taxonomy" id="2650750"/>
    <lineage>
        <taxon>Bacteria</taxon>
        <taxon>Bacillati</taxon>
        <taxon>Actinomycetota</taxon>
        <taxon>Actinomycetes</taxon>
        <taxon>Jiangellales</taxon>
        <taxon>Jiangellaceae</taxon>
        <taxon>Phytoactinopolyspora</taxon>
    </lineage>
</organism>
<accession>A0A7K3M628</accession>
<proteinExistence type="predicted"/>
<evidence type="ECO:0000313" key="2">
    <source>
        <dbReference type="EMBL" id="NDL58705.1"/>
    </source>
</evidence>
<dbReference type="InterPro" id="IPR000182">
    <property type="entry name" value="GNAT_dom"/>
</dbReference>
<evidence type="ECO:0000259" key="1">
    <source>
        <dbReference type="PROSITE" id="PS51186"/>
    </source>
</evidence>
<keyword evidence="3" id="KW-1185">Reference proteome</keyword>
<gene>
    <name evidence="2" type="ORF">F7O44_16675</name>
</gene>
<dbReference type="Proteomes" id="UP000460435">
    <property type="component" value="Unassembled WGS sequence"/>
</dbReference>
<dbReference type="SUPFAM" id="SSF55729">
    <property type="entry name" value="Acyl-CoA N-acyltransferases (Nat)"/>
    <property type="match status" value="1"/>
</dbReference>
<feature type="domain" description="N-acetyltransferase" evidence="1">
    <location>
        <begin position="1"/>
        <end position="159"/>
    </location>
</feature>
<dbReference type="PROSITE" id="PS51186">
    <property type="entry name" value="GNAT"/>
    <property type="match status" value="1"/>
</dbReference>
<dbReference type="Pfam" id="PF00583">
    <property type="entry name" value="Acetyltransf_1"/>
    <property type="match status" value="1"/>
</dbReference>
<evidence type="ECO:0000313" key="3">
    <source>
        <dbReference type="Proteomes" id="UP000460435"/>
    </source>
</evidence>
<dbReference type="EMBL" id="WLZY01000005">
    <property type="protein sequence ID" value="NDL58705.1"/>
    <property type="molecule type" value="Genomic_DNA"/>
</dbReference>
<keyword evidence="2" id="KW-0808">Transferase</keyword>
<name>A0A7K3M628_9ACTN</name>
<protein>
    <submittedName>
        <fullName evidence="2">GNAT family N-acetyltransferase</fullName>
    </submittedName>
</protein>
<dbReference type="AlphaFoldDB" id="A0A7K3M628"/>
<dbReference type="Gene3D" id="3.40.630.30">
    <property type="match status" value="1"/>
</dbReference>